<dbReference type="Proteomes" id="UP001642484">
    <property type="component" value="Unassembled WGS sequence"/>
</dbReference>
<organism evidence="3 4">
    <name type="scientific">Durusdinium trenchii</name>
    <dbReference type="NCBI Taxonomy" id="1381693"/>
    <lineage>
        <taxon>Eukaryota</taxon>
        <taxon>Sar</taxon>
        <taxon>Alveolata</taxon>
        <taxon>Dinophyceae</taxon>
        <taxon>Suessiales</taxon>
        <taxon>Symbiodiniaceae</taxon>
        <taxon>Durusdinium</taxon>
    </lineage>
</organism>
<protein>
    <submittedName>
        <fullName evidence="3">Uncharacterized protein</fullName>
    </submittedName>
</protein>
<sequence>MADCLPCCEMQDFEIKGCESMGPIPLTVSIPASPGSWRPPSEDSDARLELVGESLQRLSSQVRRQEDLQLAQHQQMVRFQSTLQDLEDRSSGLGPSALARLQAMERKQSAMAAGAQRAMQLAMKAAEAQQTLSDRQDEMHGRSIHELRLWSARVEQLEQELHHLKDEVEKLSKPKVESPWASRVDQQEATLKRLEQRIKHLEAEDWHNPVSELKKQIEACSKGLDSQISTQARAEESVQEQQQQLEKTKEELVSLIANHDKKLEAFDVAVGELQASAAAVLIESAEKDSEPDWSGLEGDMAKMGEQIHRLEEQVTKIGPRLDEQALSLSAGNATAEGLHDLRQRLEDLTEMLDGERLTQLRHVSIAWPELNAKLERVSRQSAECCAKTEAFEVRLDLTRRNLDTQERRLEGLTSRVTALRDERHERRVRSEGLEEKSSMAMLAQKQLPAHKHFDIKALATKQLELKKEELVKKSRGAWMRKALPASKVAMEADDLGRELLHARFLVQALSSARPRRSLNLIESPWSSCEREAFGEGTESLDPLTAATRRRSDCSDEDLTAKREQGKKVPRGPADTRREEKARLKLLVRNFTSTAIRGVTCHRVELSTGKLYDATYSIDRWLRMLRVESAWPTGRSSTSNVPIHGITEILCGKELQVHLGPHRNLHCMDRTFLLKFGTDQELALAEVDAIQCDTFVTCMNILRLYALVLLLKGVSWDAMLEATGHPSVRLEWLPLSLPLALYIEQLAFSCSICLCLFSYLMKDLQQTQQTLKVVLIRDIMACADSQSHI</sequence>
<comment type="caution">
    <text evidence="3">The sequence shown here is derived from an EMBL/GenBank/DDBJ whole genome shotgun (WGS) entry which is preliminary data.</text>
</comment>
<keyword evidence="1" id="KW-0175">Coiled coil</keyword>
<proteinExistence type="predicted"/>
<feature type="coiled-coil region" evidence="1">
    <location>
        <begin position="231"/>
        <end position="262"/>
    </location>
</feature>
<feature type="coiled-coil region" evidence="1">
    <location>
        <begin position="395"/>
        <end position="422"/>
    </location>
</feature>
<name>A0ABP0PEW8_9DINO</name>
<evidence type="ECO:0000256" key="1">
    <source>
        <dbReference type="SAM" id="Coils"/>
    </source>
</evidence>
<evidence type="ECO:0000256" key="2">
    <source>
        <dbReference type="SAM" id="MobiDB-lite"/>
    </source>
</evidence>
<accession>A0ABP0PEW8</accession>
<feature type="compositionally biased region" description="Basic and acidic residues" evidence="2">
    <location>
        <begin position="549"/>
        <end position="566"/>
    </location>
</feature>
<keyword evidence="4" id="KW-1185">Reference proteome</keyword>
<evidence type="ECO:0000313" key="3">
    <source>
        <dbReference type="EMBL" id="CAK9074296.1"/>
    </source>
</evidence>
<evidence type="ECO:0000313" key="4">
    <source>
        <dbReference type="Proteomes" id="UP001642484"/>
    </source>
</evidence>
<reference evidence="3 4" key="1">
    <citation type="submission" date="2024-02" db="EMBL/GenBank/DDBJ databases">
        <authorList>
            <person name="Chen Y."/>
            <person name="Shah S."/>
            <person name="Dougan E. K."/>
            <person name="Thang M."/>
            <person name="Chan C."/>
        </authorList>
    </citation>
    <scope>NUCLEOTIDE SEQUENCE [LARGE SCALE GENOMIC DNA]</scope>
</reference>
<gene>
    <name evidence="3" type="ORF">CCMP2556_LOCUS36607</name>
</gene>
<dbReference type="EMBL" id="CAXAMN010022995">
    <property type="protein sequence ID" value="CAK9074296.1"/>
    <property type="molecule type" value="Genomic_DNA"/>
</dbReference>
<feature type="region of interest" description="Disordered" evidence="2">
    <location>
        <begin position="539"/>
        <end position="578"/>
    </location>
</feature>
<feature type="coiled-coil region" evidence="1">
    <location>
        <begin position="147"/>
        <end position="204"/>
    </location>
</feature>